<feature type="region of interest" description="Disordered" evidence="1">
    <location>
        <begin position="1"/>
        <end position="27"/>
    </location>
</feature>
<dbReference type="InParanoid" id="G3APB6"/>
<dbReference type="Proteomes" id="UP000000709">
    <property type="component" value="Unassembled WGS sequence"/>
</dbReference>
<gene>
    <name evidence="3" type="ORF">SPAPADRAFT_61172</name>
</gene>
<evidence type="ECO:0000313" key="4">
    <source>
        <dbReference type="Proteomes" id="UP000000709"/>
    </source>
</evidence>
<feature type="compositionally biased region" description="Basic and acidic residues" evidence="1">
    <location>
        <begin position="262"/>
        <end position="271"/>
    </location>
</feature>
<dbReference type="GeneID" id="18873758"/>
<dbReference type="eggNOG" id="ENOG502RQ23">
    <property type="taxonomic scope" value="Eukaryota"/>
</dbReference>
<keyword evidence="4" id="KW-1185">Reference proteome</keyword>
<protein>
    <submittedName>
        <fullName evidence="3">Uncharacterized protein</fullName>
    </submittedName>
</protein>
<reference evidence="3 4" key="1">
    <citation type="journal article" date="2011" name="Proc. Natl. Acad. Sci. U.S.A.">
        <title>Comparative genomics of xylose-fermenting fungi for enhanced biofuel production.</title>
        <authorList>
            <person name="Wohlbach D.J."/>
            <person name="Kuo A."/>
            <person name="Sato T.K."/>
            <person name="Potts K.M."/>
            <person name="Salamov A.A."/>
            <person name="LaButti K.M."/>
            <person name="Sun H."/>
            <person name="Clum A."/>
            <person name="Pangilinan J.L."/>
            <person name="Lindquist E.A."/>
            <person name="Lucas S."/>
            <person name="Lapidus A."/>
            <person name="Jin M."/>
            <person name="Gunawan C."/>
            <person name="Balan V."/>
            <person name="Dale B.E."/>
            <person name="Jeffries T.W."/>
            <person name="Zinkel R."/>
            <person name="Barry K.W."/>
            <person name="Grigoriev I.V."/>
            <person name="Gasch A.P."/>
        </authorList>
    </citation>
    <scope>NUCLEOTIDE SEQUENCE [LARGE SCALE GENOMIC DNA]</scope>
    <source>
        <strain evidence="4">NRRL Y-27907 / 11-Y1</strain>
    </source>
</reference>
<accession>G3APB6</accession>
<feature type="region of interest" description="Disordered" evidence="1">
    <location>
        <begin position="253"/>
        <end position="280"/>
    </location>
</feature>
<organism evidence="4">
    <name type="scientific">Spathaspora passalidarum (strain NRRL Y-27907 / 11-Y1)</name>
    <dbReference type="NCBI Taxonomy" id="619300"/>
    <lineage>
        <taxon>Eukaryota</taxon>
        <taxon>Fungi</taxon>
        <taxon>Dikarya</taxon>
        <taxon>Ascomycota</taxon>
        <taxon>Saccharomycotina</taxon>
        <taxon>Pichiomycetes</taxon>
        <taxon>Debaryomycetaceae</taxon>
        <taxon>Spathaspora</taxon>
    </lineage>
</organism>
<feature type="region of interest" description="Disordered" evidence="1">
    <location>
        <begin position="151"/>
        <end position="171"/>
    </location>
</feature>
<dbReference type="RefSeq" id="XP_007375369.1">
    <property type="nucleotide sequence ID" value="XM_007375307.1"/>
</dbReference>
<evidence type="ECO:0000313" key="3">
    <source>
        <dbReference type="EMBL" id="EGW32093.1"/>
    </source>
</evidence>
<dbReference type="OrthoDB" id="3997851at2759"/>
<dbReference type="HOGENOM" id="CLU_103818_0_0_1"/>
<feature type="transmembrane region" description="Helical" evidence="2">
    <location>
        <begin position="44"/>
        <end position="61"/>
    </location>
</feature>
<evidence type="ECO:0000256" key="1">
    <source>
        <dbReference type="SAM" id="MobiDB-lite"/>
    </source>
</evidence>
<evidence type="ECO:0000256" key="2">
    <source>
        <dbReference type="SAM" id="Phobius"/>
    </source>
</evidence>
<proteinExistence type="predicted"/>
<keyword evidence="2" id="KW-0472">Membrane</keyword>
<keyword evidence="2" id="KW-1133">Transmembrane helix</keyword>
<dbReference type="KEGG" id="spaa:SPAPADRAFT_61172"/>
<name>G3APB6_SPAPN</name>
<dbReference type="EMBL" id="GL996502">
    <property type="protein sequence ID" value="EGW32093.1"/>
    <property type="molecule type" value="Genomic_DNA"/>
</dbReference>
<dbReference type="AlphaFoldDB" id="G3APB6"/>
<sequence length="280" mass="29784">MQGSYKNNGLPRPYYMKPSSKKKHSPYSNLKEPVVYFTNSRRKLGGYLIMLLLFGTLMWWVSQDLRPTPEPEYEIVSSEANSAKKTPIKDNANVNMDKLINDAVGSKADKEIENKDLAGNFAHGSHGEKGLGVAEAPKGGVANEGAVVGSDEDKLVGTGKGKKKQLGEQQVLAGKAPTKGYQADISNDAAAAKPVGAPGAAAAAAAGAAAGIAQPVKPADRDQDIFEQVEAAFDPSAEDEVDRIVKNARAAYADKSGKQIKHKQDVDEKQTAPKQEAPIN</sequence>
<keyword evidence="2" id="KW-0812">Transmembrane</keyword>